<comment type="caution">
    <text evidence="1">The sequence shown here is derived from an EMBL/GenBank/DDBJ whole genome shotgun (WGS) entry which is preliminary data.</text>
</comment>
<dbReference type="RefSeq" id="WP_251486242.1">
    <property type="nucleotide sequence ID" value="NZ_CAJSLV010000043.1"/>
</dbReference>
<organism evidence="1 2">
    <name type="scientific">Actinacidiphila cocklensis</name>
    <dbReference type="NCBI Taxonomy" id="887465"/>
    <lineage>
        <taxon>Bacteria</taxon>
        <taxon>Bacillati</taxon>
        <taxon>Actinomycetota</taxon>
        <taxon>Actinomycetes</taxon>
        <taxon>Kitasatosporales</taxon>
        <taxon>Streptomycetaceae</taxon>
        <taxon>Actinacidiphila</taxon>
    </lineage>
</organism>
<proteinExistence type="predicted"/>
<keyword evidence="2" id="KW-1185">Reference proteome</keyword>
<evidence type="ECO:0000313" key="2">
    <source>
        <dbReference type="Proteomes" id="UP001152519"/>
    </source>
</evidence>
<dbReference type="InterPro" id="IPR049249">
    <property type="entry name" value="DUF6882"/>
</dbReference>
<sequence length="230" mass="24629">MTVAFSDAFLHAAEYHAAWGVQQLEMIDQAFPAGPWTADLEQCRYESGGRSLRVGLLGSYDLAEQTWLWGWANPGLRGSEVAAASARIPEFGRRHGIVELQQEDVALARFDDPRRAAEALAFLGMAVLGAPGYIGQEAGPETRVYFVPQDPQLQPARLDPVPMPRHLLTGAQLFARSPRLVVNGWFALHGVSVQEAADQITAPLPSGGAAVVSFDSVGRISGINAGPVSA</sequence>
<evidence type="ECO:0000313" key="1">
    <source>
        <dbReference type="EMBL" id="CAG6392146.1"/>
    </source>
</evidence>
<name>A0A9W4DIS7_9ACTN</name>
<protein>
    <submittedName>
        <fullName evidence="1">Uncharacterized protein</fullName>
    </submittedName>
</protein>
<dbReference type="Pfam" id="PF21813">
    <property type="entry name" value="DUF6882"/>
    <property type="match status" value="1"/>
</dbReference>
<reference evidence="1" key="1">
    <citation type="submission" date="2021-05" db="EMBL/GenBank/DDBJ databases">
        <authorList>
            <person name="Arsene-Ploetze F."/>
        </authorList>
    </citation>
    <scope>NUCLEOTIDE SEQUENCE</scope>
    <source>
        <strain evidence="1">DSM 42138</strain>
    </source>
</reference>
<dbReference type="EMBL" id="CAJSLV010000043">
    <property type="protein sequence ID" value="CAG6392146.1"/>
    <property type="molecule type" value="Genomic_DNA"/>
</dbReference>
<dbReference type="AlphaFoldDB" id="A0A9W4DIS7"/>
<gene>
    <name evidence="1" type="ORF">SCOCK_150118</name>
</gene>
<accession>A0A9W4DIS7</accession>
<dbReference type="Proteomes" id="UP001152519">
    <property type="component" value="Unassembled WGS sequence"/>
</dbReference>